<feature type="compositionally biased region" description="Polar residues" evidence="3">
    <location>
        <begin position="243"/>
        <end position="253"/>
    </location>
</feature>
<keyword evidence="2" id="KW-0653">Protein transport</keyword>
<dbReference type="InterPro" id="IPR016024">
    <property type="entry name" value="ARM-type_fold"/>
</dbReference>
<dbReference type="GO" id="GO:0015031">
    <property type="term" value="P:protein transport"/>
    <property type="evidence" value="ECO:0007669"/>
    <property type="project" value="UniProtKB-KW"/>
</dbReference>
<feature type="compositionally biased region" description="Polar residues" evidence="3">
    <location>
        <begin position="335"/>
        <end position="348"/>
    </location>
</feature>
<feature type="domain" description="Mon2/Sec7/BIG1-like dimerisation and cyclophilin-binding" evidence="5">
    <location>
        <begin position="26"/>
        <end position="206"/>
    </location>
</feature>
<feature type="region of interest" description="Disordered" evidence="3">
    <location>
        <begin position="209"/>
        <end position="267"/>
    </location>
</feature>
<evidence type="ECO:0000256" key="1">
    <source>
        <dbReference type="ARBA" id="ARBA00022448"/>
    </source>
</evidence>
<keyword evidence="1" id="KW-0813">Transport</keyword>
<dbReference type="EMBL" id="CACVKT020001353">
    <property type="protein sequence ID" value="CAC5367057.1"/>
    <property type="molecule type" value="Genomic_DNA"/>
</dbReference>
<dbReference type="InterPro" id="IPR032629">
    <property type="entry name" value="DCB_dom"/>
</dbReference>
<dbReference type="PANTHER" id="PTHR10663:SF375">
    <property type="entry name" value="LD29171P"/>
    <property type="match status" value="1"/>
</dbReference>
<evidence type="ECO:0000313" key="7">
    <source>
        <dbReference type="Proteomes" id="UP000507470"/>
    </source>
</evidence>
<feature type="domain" description="Mon2/Sec7/BIG1-like HUS" evidence="4">
    <location>
        <begin position="390"/>
        <end position="548"/>
    </location>
</feature>
<evidence type="ECO:0000256" key="3">
    <source>
        <dbReference type="SAM" id="MobiDB-lite"/>
    </source>
</evidence>
<evidence type="ECO:0000256" key="2">
    <source>
        <dbReference type="ARBA" id="ARBA00022927"/>
    </source>
</evidence>
<dbReference type="PANTHER" id="PTHR10663">
    <property type="entry name" value="GUANYL-NUCLEOTIDE EXCHANGE FACTOR"/>
    <property type="match status" value="1"/>
</dbReference>
<dbReference type="Pfam" id="PF16213">
    <property type="entry name" value="DCB"/>
    <property type="match status" value="1"/>
</dbReference>
<organism evidence="6 7">
    <name type="scientific">Mytilus coruscus</name>
    <name type="common">Sea mussel</name>
    <dbReference type="NCBI Taxonomy" id="42192"/>
    <lineage>
        <taxon>Eukaryota</taxon>
        <taxon>Metazoa</taxon>
        <taxon>Spiralia</taxon>
        <taxon>Lophotrochozoa</taxon>
        <taxon>Mollusca</taxon>
        <taxon>Bivalvia</taxon>
        <taxon>Autobranchia</taxon>
        <taxon>Pteriomorphia</taxon>
        <taxon>Mytilida</taxon>
        <taxon>Mytiloidea</taxon>
        <taxon>Mytilidae</taxon>
        <taxon>Mytilinae</taxon>
        <taxon>Mytilus</taxon>
    </lineage>
</organism>
<feature type="compositionally biased region" description="Low complexity" evidence="3">
    <location>
        <begin position="349"/>
        <end position="359"/>
    </location>
</feature>
<evidence type="ECO:0000313" key="6">
    <source>
        <dbReference type="EMBL" id="CAC5367057.1"/>
    </source>
</evidence>
<dbReference type="OrthoDB" id="18431at2759"/>
<evidence type="ECO:0000259" key="4">
    <source>
        <dbReference type="Pfam" id="PF12783"/>
    </source>
</evidence>
<dbReference type="SUPFAM" id="SSF48371">
    <property type="entry name" value="ARM repeat"/>
    <property type="match status" value="1"/>
</dbReference>
<keyword evidence="7" id="KW-1185">Reference proteome</keyword>
<sequence length="670" mass="74091">MRKGNRPNEMFLTRALEKILSDKEIKKAHHSQLKKACEVALDQLKKESSVQSEDQSSSALPTPKQAGFVEADKYFLPFELACQSKCFRIVNVALDCLQKLIAYGHLTGNAIDTTTPGKRLIDRIVETICGCFHGPQTDEGVQLQIIKALLTVVTSNTVEIHEGTVLQTVRTCYNIYLASKNLVNQTTAKATLTQMLNVIFSRMELQAAQEQKQRDRSSSKLSKKSDESEEVSENQMNGDLEQTEGQTDSNQNNGHATAEEATDGEETTEVVVNGVIEDLIDQVCTEQPKTSMECAGSLPITHASSSPQVETGDGESTSQTTQQGETTSQSSNQGETTSRASSQQGEATSQSSQSRSGSGYALNKLDDEPEGMENAESPEMPQGVFSHILQKDAFLVFRSLCKLSMKPLADGPPDPKSHELRSKILSLQLLLSILQNAGPVFKTNEMFINAIKQYLCVALSKNGVSSVPDVFELSLAIFLTLLSNFKQHLKMQIEVFFKEIFLYILETPSSSFEHKWMVIQVLTRICADAQCVVDIYLNYDCDLALANIFERLVNDLSKLAQGRHALALGATPNQERSMRIKGLECLVSIMKCLVEWSKDLYVNPHSQSNLDYPKSCLPTKLALPSSDKGKRALFENIDENLYEEGAHMVAFLNICQQTGPMDKMLTTVIL</sequence>
<dbReference type="AlphaFoldDB" id="A0A6J8AIA3"/>
<evidence type="ECO:0000259" key="5">
    <source>
        <dbReference type="Pfam" id="PF16213"/>
    </source>
</evidence>
<reference evidence="6 7" key="1">
    <citation type="submission" date="2020-06" db="EMBL/GenBank/DDBJ databases">
        <authorList>
            <person name="Li R."/>
            <person name="Bekaert M."/>
        </authorList>
    </citation>
    <scope>NUCLEOTIDE SEQUENCE [LARGE SCALE GENOMIC DNA]</scope>
    <source>
        <strain evidence="7">wild</strain>
    </source>
</reference>
<name>A0A6J8AIA3_MYTCO</name>
<feature type="compositionally biased region" description="Basic and acidic residues" evidence="3">
    <location>
        <begin position="211"/>
        <end position="226"/>
    </location>
</feature>
<proteinExistence type="predicted"/>
<feature type="compositionally biased region" description="Low complexity" evidence="3">
    <location>
        <begin position="310"/>
        <end position="334"/>
    </location>
</feature>
<gene>
    <name evidence="6" type="ORF">MCOR_7123</name>
</gene>
<dbReference type="InterPro" id="IPR032691">
    <property type="entry name" value="Mon2/Sec7/BIG1-like_HUS"/>
</dbReference>
<accession>A0A6J8AIA3</accession>
<protein>
    <submittedName>
        <fullName evidence="6">ARFGEF</fullName>
    </submittedName>
</protein>
<dbReference type="Proteomes" id="UP000507470">
    <property type="component" value="Unassembled WGS sequence"/>
</dbReference>
<feature type="region of interest" description="Disordered" evidence="3">
    <location>
        <begin position="297"/>
        <end position="379"/>
    </location>
</feature>
<dbReference type="Pfam" id="PF12783">
    <property type="entry name" value="Sec7-like_HUS"/>
    <property type="match status" value="1"/>
</dbReference>